<keyword evidence="1" id="KW-1133">Transmembrane helix</keyword>
<sequence>MEQTILNPKFLLSLIVILLFLTMIAFTFIRYLCKVVAHLKYCSEIAYQHIEQLKKWQEEDRSLMVKIVADGKDIIEFNNKLIKDNENLRKTPEQKSK</sequence>
<reference evidence="2 3" key="1">
    <citation type="submission" date="2021-04" db="EMBL/GenBank/DDBJ databases">
        <authorList>
            <person name="Shkoporov A.N."/>
            <person name="Stockdale S.R."/>
            <person name="Guerin E."/>
            <person name="Ross R.P."/>
            <person name="Hill C."/>
        </authorList>
    </citation>
    <scope>NUCLEOTIDE SEQUENCE [LARGE SCALE GENOMIC DNA]</scope>
    <source>
        <strain evidence="3">cr123_1</strain>
    </source>
</reference>
<dbReference type="KEGG" id="vg:75691310"/>
<dbReference type="EMBL" id="MZ130476">
    <property type="protein sequence ID" value="QWM89208.1"/>
    <property type="molecule type" value="Genomic_DNA"/>
</dbReference>
<organism evidence="2 3">
    <name type="scientific">uncultured phage cr123_1</name>
    <dbReference type="NCBI Taxonomy" id="2986401"/>
    <lineage>
        <taxon>Viruses</taxon>
        <taxon>Duplodnaviria</taxon>
        <taxon>Heunggongvirae</taxon>
        <taxon>Uroviricota</taxon>
        <taxon>Caudoviricetes</taxon>
        <taxon>Crassvirales</taxon>
        <taxon>Intestiviridae</taxon>
        <taxon>Crudevirinae</taxon>
        <taxon>Delmidovirus</taxon>
        <taxon>Delmidovirus copri</taxon>
    </lineage>
</organism>
<proteinExistence type="predicted"/>
<protein>
    <submittedName>
        <fullName evidence="2">Uncharacterized protein</fullName>
    </submittedName>
</protein>
<evidence type="ECO:0000256" key="1">
    <source>
        <dbReference type="SAM" id="Phobius"/>
    </source>
</evidence>
<feature type="transmembrane region" description="Helical" evidence="1">
    <location>
        <begin position="12"/>
        <end position="33"/>
    </location>
</feature>
<dbReference type="RefSeq" id="YP_010358780.1">
    <property type="nucleotide sequence ID" value="NC_062766.1"/>
</dbReference>
<name>A0AAE7RWG7_9CAUD</name>
<keyword evidence="3" id="KW-1185">Reference proteome</keyword>
<gene>
    <name evidence="2" type="primary">gp_15309</name>
</gene>
<keyword evidence="1" id="KW-0472">Membrane</keyword>
<evidence type="ECO:0000313" key="3">
    <source>
        <dbReference type="Proteomes" id="UP000827429"/>
    </source>
</evidence>
<keyword evidence="1" id="KW-0812">Transmembrane</keyword>
<evidence type="ECO:0000313" key="2">
    <source>
        <dbReference type="EMBL" id="QWM89208.1"/>
    </source>
</evidence>
<accession>A0AAE7RWG7</accession>
<dbReference type="GeneID" id="75691310"/>
<dbReference type="Proteomes" id="UP000827429">
    <property type="component" value="Segment"/>
</dbReference>